<dbReference type="CDD" id="cd02513">
    <property type="entry name" value="CMP-NeuAc_Synthase"/>
    <property type="match status" value="1"/>
</dbReference>
<dbReference type="InterPro" id="IPR003329">
    <property type="entry name" value="Cytidylyl_trans"/>
</dbReference>
<reference evidence="1 2" key="1">
    <citation type="submission" date="2019-08" db="EMBL/GenBank/DDBJ databases">
        <title>Antarcticibacterium arcticum sp. nov., a bacterium isolated from marine sediment of the Canadian Beaufort Sea.</title>
        <authorList>
            <person name="Lee Y.M."/>
            <person name="Baek K."/>
            <person name="Lee D.-H."/>
            <person name="Shin S.C."/>
            <person name="Jin Y.K."/>
            <person name="Park Y."/>
        </authorList>
    </citation>
    <scope>NUCLEOTIDE SEQUENCE [LARGE SCALE GENOMIC DNA]</scope>
    <source>
        <strain evidence="1 2">PAMC 28998</strain>
    </source>
</reference>
<evidence type="ECO:0000313" key="2">
    <source>
        <dbReference type="Proteomes" id="UP000321954"/>
    </source>
</evidence>
<dbReference type="PANTHER" id="PTHR21485">
    <property type="entry name" value="HAD SUPERFAMILY MEMBERS CMAS AND KDSC"/>
    <property type="match status" value="1"/>
</dbReference>
<dbReference type="EMBL" id="CP042476">
    <property type="protein sequence ID" value="QED37751.1"/>
    <property type="molecule type" value="Genomic_DNA"/>
</dbReference>
<keyword evidence="1" id="KW-0808">Transferase</keyword>
<dbReference type="AlphaFoldDB" id="A0A5B8YJD8"/>
<organism evidence="1 2">
    <name type="scientific">Antarcticibacterium arcticum</name>
    <dbReference type="NCBI Taxonomy" id="2585771"/>
    <lineage>
        <taxon>Bacteria</taxon>
        <taxon>Pseudomonadati</taxon>
        <taxon>Bacteroidota</taxon>
        <taxon>Flavobacteriia</taxon>
        <taxon>Flavobacteriales</taxon>
        <taxon>Flavobacteriaceae</taxon>
        <taxon>Antarcticibacterium</taxon>
    </lineage>
</organism>
<keyword evidence="2" id="KW-1185">Reference proteome</keyword>
<dbReference type="RefSeq" id="WP_146833501.1">
    <property type="nucleotide sequence ID" value="NZ_CP042476.1"/>
</dbReference>
<dbReference type="GO" id="GO:0008781">
    <property type="term" value="F:N-acylneuraminate cytidylyltransferase activity"/>
    <property type="evidence" value="ECO:0007669"/>
    <property type="project" value="TreeGrafter"/>
</dbReference>
<accession>A0A5B8YJD8</accession>
<dbReference type="OrthoDB" id="9805604at2"/>
<dbReference type="KEGG" id="anp:FK178_08450"/>
<dbReference type="InterPro" id="IPR050793">
    <property type="entry name" value="CMP-NeuNAc_synthase"/>
</dbReference>
<dbReference type="Pfam" id="PF02348">
    <property type="entry name" value="CTP_transf_3"/>
    <property type="match status" value="1"/>
</dbReference>
<name>A0A5B8YJD8_9FLAO</name>
<dbReference type="Proteomes" id="UP000321954">
    <property type="component" value="Chromosome"/>
</dbReference>
<protein>
    <submittedName>
        <fullName evidence="1">Acylneuraminate cytidylyltransferase family protein</fullName>
    </submittedName>
</protein>
<sequence length="231" mass="25462">MRILGIIPARGGSKGVPGKNIMDIAGKPLISYAIEAGRNSSSLAKIIVSTEDKTIAKIARGSGCDVLLRSKELALDNSNVVEAVLEVLLQLEKENNNFDAVMLLQPTAPLRTGIDIDNAIELLKENPVDAIISMVPVGDNHPARMYEVKEGKMTSLMPQFETESRQKLPPLYIRNGCIYLIKTAVLKRERSFMPTSKMAYIMDPKWAVNIDTTLDVVILKSVIAEWKDQAK</sequence>
<keyword evidence="1" id="KW-0548">Nucleotidyltransferase</keyword>
<proteinExistence type="predicted"/>
<dbReference type="PANTHER" id="PTHR21485:SF6">
    <property type="entry name" value="N-ACYLNEURAMINATE CYTIDYLYLTRANSFERASE-RELATED"/>
    <property type="match status" value="1"/>
</dbReference>
<dbReference type="SUPFAM" id="SSF53448">
    <property type="entry name" value="Nucleotide-diphospho-sugar transferases"/>
    <property type="match status" value="1"/>
</dbReference>
<evidence type="ECO:0000313" key="1">
    <source>
        <dbReference type="EMBL" id="QED37751.1"/>
    </source>
</evidence>
<dbReference type="InterPro" id="IPR029044">
    <property type="entry name" value="Nucleotide-diphossugar_trans"/>
</dbReference>
<dbReference type="Gene3D" id="3.90.550.10">
    <property type="entry name" value="Spore Coat Polysaccharide Biosynthesis Protein SpsA, Chain A"/>
    <property type="match status" value="1"/>
</dbReference>
<gene>
    <name evidence="1" type="ORF">FK178_08450</name>
</gene>